<dbReference type="AlphaFoldDB" id="A0A2Z6IAY1"/>
<dbReference type="Pfam" id="PF08241">
    <property type="entry name" value="Methyltransf_11"/>
    <property type="match status" value="1"/>
</dbReference>
<evidence type="ECO:0000313" key="3">
    <source>
        <dbReference type="Proteomes" id="UP000271003"/>
    </source>
</evidence>
<dbReference type="Proteomes" id="UP000271003">
    <property type="component" value="Chromosome"/>
</dbReference>
<dbReference type="InterPro" id="IPR013216">
    <property type="entry name" value="Methyltransf_11"/>
</dbReference>
<dbReference type="PANTHER" id="PTHR43464">
    <property type="entry name" value="METHYLTRANSFERASE"/>
    <property type="match status" value="1"/>
</dbReference>
<reference evidence="2 3" key="1">
    <citation type="journal article" date="2018" name="Int. J. Syst. Evol. Microbiol.">
        <title>Mesosutterella multiformis gen. nov., sp. nov., a member of the family Sutterellaceae and Sutterella megalosphaeroides sp. nov., isolated from human faeces.</title>
        <authorList>
            <person name="Sakamoto M."/>
            <person name="Ikeyama N."/>
            <person name="Kunihiro T."/>
            <person name="Iino T."/>
            <person name="Yuki M."/>
            <person name="Ohkuma M."/>
        </authorList>
    </citation>
    <scope>NUCLEOTIDE SEQUENCE [LARGE SCALE GENOMIC DNA]</scope>
    <source>
        <strain evidence="2 3">6FBBBH3</strain>
    </source>
</reference>
<dbReference type="EMBL" id="AP018786">
    <property type="protein sequence ID" value="BBF23681.1"/>
    <property type="molecule type" value="Genomic_DNA"/>
</dbReference>
<keyword evidence="2" id="KW-0489">Methyltransferase</keyword>
<dbReference type="RefSeq" id="WP_120177264.1">
    <property type="nucleotide sequence ID" value="NZ_AP018786.1"/>
</dbReference>
<evidence type="ECO:0000313" key="2">
    <source>
        <dbReference type="EMBL" id="BBF23681.1"/>
    </source>
</evidence>
<keyword evidence="2" id="KW-0808">Transferase</keyword>
<accession>A0A2Z6IAY1</accession>
<name>A0A2Z6IAY1_9BURK</name>
<dbReference type="Gene3D" id="3.40.50.150">
    <property type="entry name" value="Vaccinia Virus protein VP39"/>
    <property type="match status" value="1"/>
</dbReference>
<proteinExistence type="predicted"/>
<gene>
    <name evidence="2" type="ORF">SUTMEG_15720</name>
</gene>
<evidence type="ECO:0000259" key="1">
    <source>
        <dbReference type="Pfam" id="PF08241"/>
    </source>
</evidence>
<dbReference type="InterPro" id="IPR029063">
    <property type="entry name" value="SAM-dependent_MTases_sf"/>
</dbReference>
<protein>
    <submittedName>
        <fullName evidence="2">SAM-dependent methyltransferase</fullName>
    </submittedName>
</protein>
<dbReference type="GO" id="GO:0032259">
    <property type="term" value="P:methylation"/>
    <property type="evidence" value="ECO:0007669"/>
    <property type="project" value="UniProtKB-KW"/>
</dbReference>
<dbReference type="SUPFAM" id="SSF53335">
    <property type="entry name" value="S-adenosyl-L-methionine-dependent methyltransferases"/>
    <property type="match status" value="1"/>
</dbReference>
<organism evidence="2 3">
    <name type="scientific">Sutterella megalosphaeroides</name>
    <dbReference type="NCBI Taxonomy" id="2494234"/>
    <lineage>
        <taxon>Bacteria</taxon>
        <taxon>Pseudomonadati</taxon>
        <taxon>Pseudomonadota</taxon>
        <taxon>Betaproteobacteria</taxon>
        <taxon>Burkholderiales</taxon>
        <taxon>Sutterellaceae</taxon>
        <taxon>Sutterella</taxon>
    </lineage>
</organism>
<dbReference type="PANTHER" id="PTHR43464:SF23">
    <property type="entry name" value="JUVENILE HORMONE ACID O-METHYLTRANSFERASE"/>
    <property type="match status" value="1"/>
</dbReference>
<dbReference type="OrthoDB" id="529208at2"/>
<keyword evidence="3" id="KW-1185">Reference proteome</keyword>
<dbReference type="GO" id="GO:0010420">
    <property type="term" value="F:polyprenyldihydroxybenzoate methyltransferase activity"/>
    <property type="evidence" value="ECO:0007669"/>
    <property type="project" value="TreeGrafter"/>
</dbReference>
<sequence length="269" mass="30126">MIDIRTYAADNRAYWQKRAPSYAVAVREAEERDGGAAWLALFEKELAAAFPGRAISDLHVLDVGTGPGFLAVLLAKLGARVTAVDYTEGMLEEAARNAEGLDVRFHRMDAESLGFDDATFDVVVSRNVTWNLPRPLQAYREWTRVLRPNGLLLNFDANWYRYLYCEDAARAHREDKANVARAGVTDDTAGTDIPAMESIARRAELSGRMRPAWDRTELEAMGLAVETDEDAWRHLWNEDERLNNASTPLFMVRAVKPVKPETAAADAIR</sequence>
<dbReference type="KEGG" id="sutt:SUTMEG_15720"/>
<dbReference type="CDD" id="cd02440">
    <property type="entry name" value="AdoMet_MTases"/>
    <property type="match status" value="1"/>
</dbReference>
<feature type="domain" description="Methyltransferase type 11" evidence="1">
    <location>
        <begin position="61"/>
        <end position="153"/>
    </location>
</feature>